<dbReference type="InterPro" id="IPR011335">
    <property type="entry name" value="Restrct_endonuc-II-like"/>
</dbReference>
<feature type="domain" description="Putative restriction endonuclease" evidence="1">
    <location>
        <begin position="13"/>
        <end position="176"/>
    </location>
</feature>
<evidence type="ECO:0000259" key="1">
    <source>
        <dbReference type="Pfam" id="PF05685"/>
    </source>
</evidence>
<keyword evidence="2" id="KW-0255">Endonuclease</keyword>
<dbReference type="Pfam" id="PF05685">
    <property type="entry name" value="Uma2"/>
    <property type="match status" value="1"/>
</dbReference>
<evidence type="ECO:0000313" key="2">
    <source>
        <dbReference type="EMBL" id="XCM38658.1"/>
    </source>
</evidence>
<dbReference type="AlphaFoldDB" id="A0AAU8JII4"/>
<dbReference type="RefSeq" id="WP_354635884.1">
    <property type="nucleotide sequence ID" value="NZ_CP159837.1"/>
</dbReference>
<dbReference type="PANTHER" id="PTHR36558:SF1">
    <property type="entry name" value="RESTRICTION ENDONUCLEASE DOMAIN-CONTAINING PROTEIN-RELATED"/>
    <property type="match status" value="1"/>
</dbReference>
<keyword evidence="2" id="KW-0378">Hydrolase</keyword>
<keyword evidence="2" id="KW-0540">Nuclease</keyword>
<reference evidence="2" key="1">
    <citation type="submission" date="2024-07" db="EMBL/GenBank/DDBJ databases">
        <authorList>
            <person name="Kim Y.J."/>
            <person name="Jeong J.Y."/>
        </authorList>
    </citation>
    <scope>NUCLEOTIDE SEQUENCE</scope>
    <source>
        <strain evidence="2">GIHE-MW2</strain>
    </source>
</reference>
<name>A0AAU8JII4_9CYAN</name>
<dbReference type="InterPro" id="IPR008538">
    <property type="entry name" value="Uma2"/>
</dbReference>
<dbReference type="EMBL" id="CP159837">
    <property type="protein sequence ID" value="XCM38658.1"/>
    <property type="molecule type" value="Genomic_DNA"/>
</dbReference>
<dbReference type="Gene3D" id="3.90.1570.10">
    <property type="entry name" value="tt1808, chain A"/>
    <property type="match status" value="1"/>
</dbReference>
<dbReference type="GO" id="GO:0004519">
    <property type="term" value="F:endonuclease activity"/>
    <property type="evidence" value="ECO:0007669"/>
    <property type="project" value="UniProtKB-KW"/>
</dbReference>
<organism evidence="2">
    <name type="scientific">Planktothricoides raciborskii GIHE-MW2</name>
    <dbReference type="NCBI Taxonomy" id="2792601"/>
    <lineage>
        <taxon>Bacteria</taxon>
        <taxon>Bacillati</taxon>
        <taxon>Cyanobacteriota</taxon>
        <taxon>Cyanophyceae</taxon>
        <taxon>Oscillatoriophycideae</taxon>
        <taxon>Oscillatoriales</taxon>
        <taxon>Oscillatoriaceae</taxon>
        <taxon>Planktothricoides</taxon>
    </lineage>
</organism>
<gene>
    <name evidence="2" type="ORF">ABWT76_001518</name>
</gene>
<protein>
    <submittedName>
        <fullName evidence="2">Uma2 family endonuclease</fullName>
    </submittedName>
</protein>
<dbReference type="SUPFAM" id="SSF52980">
    <property type="entry name" value="Restriction endonuclease-like"/>
    <property type="match status" value="1"/>
</dbReference>
<proteinExistence type="predicted"/>
<dbReference type="PANTHER" id="PTHR36558">
    <property type="entry name" value="GLR1098 PROTEIN"/>
    <property type="match status" value="1"/>
</dbReference>
<sequence length="196" mass="22406">MIALSDSWRMTAEEYLEWEALQDLRYELIDGDVVAMTGGTIAHNDIALNLNDKLRSALRPKGCRVNVADVKVNVEATGNYFYPDLVVSCDDRDREATKEILFPGLLVEVLSPRTEAKDRGKKWQNYRQIPTLIEYVLINCDRPLVECFRRRDRLWIYQTFGVGEVLDLESVGVSIAVDDLYDGVTIEENQDESVDK</sequence>
<dbReference type="InterPro" id="IPR012296">
    <property type="entry name" value="Nuclease_put_TT1808"/>
</dbReference>
<accession>A0AAU8JII4</accession>
<dbReference type="CDD" id="cd06260">
    <property type="entry name" value="DUF820-like"/>
    <property type="match status" value="1"/>
</dbReference>